<dbReference type="STRING" id="1112204.GPOL_c06180"/>
<evidence type="ECO:0000313" key="5">
    <source>
        <dbReference type="EMBL" id="AFA71687.1"/>
    </source>
</evidence>
<evidence type="ECO:0000256" key="3">
    <source>
        <dbReference type="PROSITE-ProRule" id="PRU10038"/>
    </source>
</evidence>
<sequence length="339" mass="36876">MPHRTRPTPAQEVFGMPIVQHRKASALSYPIWVGSRLFLKPLLSLWPLNREGMAGLFLIDRMFAVGPKPHNVVREQIRLGDRPAEVILPTGPSRRDSDTAILYLHGGAFVVGGVGTHRSIAARLSRACEVPVFSLVYRQLPAAGVGTSVSDAMSAYRELLTERGYRRVVVAGDSAGGFLAAKVVEGAAAQGLPAPAALIGFSPLLDLDLADNPDRSSRSDAYIPLSQLVKLAPHFLRGPVAFTGVRRIADLELEDFPPTIMITAENELLEPDVIDLVENLDEAGVRAEAHSYSWQIHAFPVFGSHHRETLEAIEVSAEFAGRAIREAKSADDRENKWAG</sequence>
<dbReference type="InterPro" id="IPR029058">
    <property type="entry name" value="AB_hydrolase_fold"/>
</dbReference>
<dbReference type="eggNOG" id="COG0657">
    <property type="taxonomic scope" value="Bacteria"/>
</dbReference>
<proteinExistence type="inferred from homology"/>
<reference evidence="5 6" key="1">
    <citation type="journal article" date="2012" name="Appl. Environ. Microbiol.">
        <title>Involvement of two latex-clearing proteins during rubber degradation and insights into the subsequent degradation pathway revealed by the genome sequence of Gordonia polyisoprenivorans strain VH2.</title>
        <authorList>
            <person name="Hiessl S."/>
            <person name="Schuldes J."/>
            <person name="Thurmer A."/>
            <person name="Halbsguth T."/>
            <person name="Broker D."/>
            <person name="Angelov A."/>
            <person name="Liebl W."/>
            <person name="Daniel R."/>
            <person name="Steinbuchel A."/>
        </authorList>
    </citation>
    <scope>NUCLEOTIDE SEQUENCE [LARGE SCALE GENOMIC DNA]</scope>
    <source>
        <strain evidence="6">DSM 44266 / VH2</strain>
    </source>
</reference>
<dbReference type="InterPro" id="IPR050300">
    <property type="entry name" value="GDXG_lipolytic_enzyme"/>
</dbReference>
<dbReference type="InterPro" id="IPR013094">
    <property type="entry name" value="AB_hydrolase_3"/>
</dbReference>
<evidence type="ECO:0000259" key="4">
    <source>
        <dbReference type="Pfam" id="PF07859"/>
    </source>
</evidence>
<dbReference type="PANTHER" id="PTHR48081:SF8">
    <property type="entry name" value="ALPHA_BETA HYDROLASE FOLD-3 DOMAIN-CONTAINING PROTEIN-RELATED"/>
    <property type="match status" value="1"/>
</dbReference>
<dbReference type="Pfam" id="PF07859">
    <property type="entry name" value="Abhydrolase_3"/>
    <property type="match status" value="1"/>
</dbReference>
<protein>
    <submittedName>
        <fullName evidence="5">Putative hydrolase/esterase/lipase</fullName>
    </submittedName>
</protein>
<dbReference type="SUPFAM" id="SSF53474">
    <property type="entry name" value="alpha/beta-Hydrolases"/>
    <property type="match status" value="1"/>
</dbReference>
<dbReference type="PROSITE" id="PS01174">
    <property type="entry name" value="LIPASE_GDXG_SER"/>
    <property type="match status" value="1"/>
</dbReference>
<dbReference type="PANTHER" id="PTHR48081">
    <property type="entry name" value="AB HYDROLASE SUPERFAMILY PROTEIN C4A8.06C"/>
    <property type="match status" value="1"/>
</dbReference>
<evidence type="ECO:0000256" key="2">
    <source>
        <dbReference type="ARBA" id="ARBA00022801"/>
    </source>
</evidence>
<gene>
    <name evidence="5" type="ordered locus">GPOL_c06180</name>
</gene>
<dbReference type="Gene3D" id="3.40.50.1820">
    <property type="entry name" value="alpha/beta hydrolase"/>
    <property type="match status" value="1"/>
</dbReference>
<comment type="similarity">
    <text evidence="1">Belongs to the 'GDXG' lipolytic enzyme family.</text>
</comment>
<dbReference type="KEGG" id="gpo:GPOL_c06180"/>
<keyword evidence="6" id="KW-1185">Reference proteome</keyword>
<dbReference type="HOGENOM" id="CLU_012494_13_0_11"/>
<keyword evidence="2 5" id="KW-0378">Hydrolase</keyword>
<dbReference type="EMBL" id="CP003119">
    <property type="protein sequence ID" value="AFA71687.1"/>
    <property type="molecule type" value="Genomic_DNA"/>
</dbReference>
<dbReference type="InterPro" id="IPR033140">
    <property type="entry name" value="Lipase_GDXG_put_SER_AS"/>
</dbReference>
<organism evidence="5 6">
    <name type="scientific">Gordonia polyisoprenivorans (strain DSM 44266 / VH2)</name>
    <dbReference type="NCBI Taxonomy" id="1112204"/>
    <lineage>
        <taxon>Bacteria</taxon>
        <taxon>Bacillati</taxon>
        <taxon>Actinomycetota</taxon>
        <taxon>Actinomycetes</taxon>
        <taxon>Mycobacteriales</taxon>
        <taxon>Gordoniaceae</taxon>
        <taxon>Gordonia</taxon>
    </lineage>
</organism>
<feature type="active site" evidence="3">
    <location>
        <position position="174"/>
    </location>
</feature>
<feature type="domain" description="Alpha/beta hydrolase fold-3" evidence="4">
    <location>
        <begin position="101"/>
        <end position="299"/>
    </location>
</feature>
<name>H6MVZ2_GORPV</name>
<evidence type="ECO:0000256" key="1">
    <source>
        <dbReference type="ARBA" id="ARBA00010515"/>
    </source>
</evidence>
<dbReference type="Proteomes" id="UP000009154">
    <property type="component" value="Chromosome"/>
</dbReference>
<accession>H6MVZ2</accession>
<dbReference type="GO" id="GO:0016787">
    <property type="term" value="F:hydrolase activity"/>
    <property type="evidence" value="ECO:0007669"/>
    <property type="project" value="UniProtKB-KW"/>
</dbReference>
<dbReference type="AlphaFoldDB" id="H6MVZ2"/>
<evidence type="ECO:0000313" key="6">
    <source>
        <dbReference type="Proteomes" id="UP000009154"/>
    </source>
</evidence>